<protein>
    <submittedName>
        <fullName evidence="1">Predicted protein</fullName>
    </submittedName>
</protein>
<gene>
    <name evidence="1" type="ORF">LACBIDRAFT_332086</name>
</gene>
<dbReference type="AlphaFoldDB" id="B0DRI8"/>
<organism evidence="2">
    <name type="scientific">Laccaria bicolor (strain S238N-H82 / ATCC MYA-4686)</name>
    <name type="common">Bicoloured deceiver</name>
    <name type="synonym">Laccaria laccata var. bicolor</name>
    <dbReference type="NCBI Taxonomy" id="486041"/>
    <lineage>
        <taxon>Eukaryota</taxon>
        <taxon>Fungi</taxon>
        <taxon>Dikarya</taxon>
        <taxon>Basidiomycota</taxon>
        <taxon>Agaricomycotina</taxon>
        <taxon>Agaricomycetes</taxon>
        <taxon>Agaricomycetidae</taxon>
        <taxon>Agaricales</taxon>
        <taxon>Agaricineae</taxon>
        <taxon>Hydnangiaceae</taxon>
        <taxon>Laccaria</taxon>
    </lineage>
</organism>
<accession>B0DRI8</accession>
<sequence>MFCGCWGGFIGCGVFDCQEGWLIIGTPYPHLFKAHYGVSSVDLSLTRIESFAVESYDEDASASMRSIPQLRSFALCFHSSHYSMRLLQVRRPNDVPVLDFSNIQKLTVNIGSAFDVTVAHAFIKATEKLETLEYTGTHHHLDGKSDVVPHPQ</sequence>
<proteinExistence type="predicted"/>
<name>B0DRI8_LACBS</name>
<dbReference type="EMBL" id="DS547128">
    <property type="protein sequence ID" value="EDR02792.1"/>
    <property type="molecule type" value="Genomic_DNA"/>
</dbReference>
<dbReference type="GeneID" id="6082139"/>
<dbReference type="InParanoid" id="B0DRI8"/>
<reference evidence="1 2" key="1">
    <citation type="journal article" date="2008" name="Nature">
        <title>The genome of Laccaria bicolor provides insights into mycorrhizal symbiosis.</title>
        <authorList>
            <person name="Martin F."/>
            <person name="Aerts A."/>
            <person name="Ahren D."/>
            <person name="Brun A."/>
            <person name="Danchin E.G.J."/>
            <person name="Duchaussoy F."/>
            <person name="Gibon J."/>
            <person name="Kohler A."/>
            <person name="Lindquist E."/>
            <person name="Pereda V."/>
            <person name="Salamov A."/>
            <person name="Shapiro H.J."/>
            <person name="Wuyts J."/>
            <person name="Blaudez D."/>
            <person name="Buee M."/>
            <person name="Brokstein P."/>
            <person name="Canbaeck B."/>
            <person name="Cohen D."/>
            <person name="Courty P.E."/>
            <person name="Coutinho P.M."/>
            <person name="Delaruelle C."/>
            <person name="Detter J.C."/>
            <person name="Deveau A."/>
            <person name="DiFazio S."/>
            <person name="Duplessis S."/>
            <person name="Fraissinet-Tachet L."/>
            <person name="Lucic E."/>
            <person name="Frey-Klett P."/>
            <person name="Fourrey C."/>
            <person name="Feussner I."/>
            <person name="Gay G."/>
            <person name="Grimwood J."/>
            <person name="Hoegger P.J."/>
            <person name="Jain P."/>
            <person name="Kilaru S."/>
            <person name="Labbe J."/>
            <person name="Lin Y.C."/>
            <person name="Legue V."/>
            <person name="Le Tacon F."/>
            <person name="Marmeisse R."/>
            <person name="Melayah D."/>
            <person name="Montanini B."/>
            <person name="Muratet M."/>
            <person name="Nehls U."/>
            <person name="Niculita-Hirzel H."/>
            <person name="Oudot-Le Secq M.P."/>
            <person name="Peter M."/>
            <person name="Quesneville H."/>
            <person name="Rajashekar B."/>
            <person name="Reich M."/>
            <person name="Rouhier N."/>
            <person name="Schmutz J."/>
            <person name="Yin T."/>
            <person name="Chalot M."/>
            <person name="Henrissat B."/>
            <person name="Kuees U."/>
            <person name="Lucas S."/>
            <person name="Van de Peer Y."/>
            <person name="Podila G.K."/>
            <person name="Polle A."/>
            <person name="Pukkila P.J."/>
            <person name="Richardson P.M."/>
            <person name="Rouze P."/>
            <person name="Sanders I.R."/>
            <person name="Stajich J.E."/>
            <person name="Tunlid A."/>
            <person name="Tuskan G."/>
            <person name="Grigoriev I.V."/>
        </authorList>
    </citation>
    <scope>NUCLEOTIDE SEQUENCE [LARGE SCALE GENOMIC DNA]</scope>
    <source>
        <strain evidence="2">S238N-H82 / ATCC MYA-4686</strain>
    </source>
</reference>
<keyword evidence="2" id="KW-1185">Reference proteome</keyword>
<dbReference type="RefSeq" id="XP_001886502.1">
    <property type="nucleotide sequence ID" value="XM_001886467.1"/>
</dbReference>
<dbReference type="Proteomes" id="UP000001194">
    <property type="component" value="Unassembled WGS sequence"/>
</dbReference>
<evidence type="ECO:0000313" key="2">
    <source>
        <dbReference type="Proteomes" id="UP000001194"/>
    </source>
</evidence>
<evidence type="ECO:0000313" key="1">
    <source>
        <dbReference type="EMBL" id="EDR02792.1"/>
    </source>
</evidence>
<dbReference type="KEGG" id="lbc:LACBIDRAFT_332086"/>
<dbReference type="OrthoDB" id="2745898at2759"/>
<dbReference type="HOGENOM" id="CLU_1722684_0_0_1"/>